<dbReference type="InterPro" id="IPR027417">
    <property type="entry name" value="P-loop_NTPase"/>
</dbReference>
<comment type="caution">
    <text evidence="5">The sequence shown here is derived from an EMBL/GenBank/DDBJ whole genome shotgun (WGS) entry which is preliminary data.</text>
</comment>
<accession>A0ABQ1WEV6</accession>
<keyword evidence="1" id="KW-0813">Transport</keyword>
<dbReference type="SMART" id="SM00382">
    <property type="entry name" value="AAA"/>
    <property type="match status" value="1"/>
</dbReference>
<evidence type="ECO:0000256" key="2">
    <source>
        <dbReference type="ARBA" id="ARBA00022741"/>
    </source>
</evidence>
<dbReference type="InterPro" id="IPR008995">
    <property type="entry name" value="Mo/tungstate-bd_C_term_dom"/>
</dbReference>
<protein>
    <recommendedName>
        <fullName evidence="4">ABC transporter domain-containing protein</fullName>
    </recommendedName>
</protein>
<name>A0ABQ1WEV6_9BACT</name>
<dbReference type="SUPFAM" id="SSF52540">
    <property type="entry name" value="P-loop containing nucleoside triphosphate hydrolases"/>
    <property type="match status" value="1"/>
</dbReference>
<dbReference type="Gene3D" id="3.40.50.300">
    <property type="entry name" value="P-loop containing nucleotide triphosphate hydrolases"/>
    <property type="match status" value="1"/>
</dbReference>
<dbReference type="RefSeq" id="WP_229728533.1">
    <property type="nucleotide sequence ID" value="NZ_BMGS01000001.1"/>
</dbReference>
<dbReference type="InterPro" id="IPR003439">
    <property type="entry name" value="ABC_transporter-like_ATP-bd"/>
</dbReference>
<evidence type="ECO:0000313" key="6">
    <source>
        <dbReference type="Proteomes" id="UP000601361"/>
    </source>
</evidence>
<dbReference type="PANTHER" id="PTHR42781">
    <property type="entry name" value="SPERMIDINE/PUTRESCINE IMPORT ATP-BINDING PROTEIN POTA"/>
    <property type="match status" value="1"/>
</dbReference>
<organism evidence="5 6">
    <name type="scientific">Hymenobacter glacieicola</name>
    <dbReference type="NCBI Taxonomy" id="1562124"/>
    <lineage>
        <taxon>Bacteria</taxon>
        <taxon>Pseudomonadati</taxon>
        <taxon>Bacteroidota</taxon>
        <taxon>Cytophagia</taxon>
        <taxon>Cytophagales</taxon>
        <taxon>Hymenobacteraceae</taxon>
        <taxon>Hymenobacter</taxon>
    </lineage>
</organism>
<dbReference type="SUPFAM" id="SSF50331">
    <property type="entry name" value="MOP-like"/>
    <property type="match status" value="1"/>
</dbReference>
<dbReference type="PROSITE" id="PS50893">
    <property type="entry name" value="ABC_TRANSPORTER_2"/>
    <property type="match status" value="1"/>
</dbReference>
<reference evidence="6" key="1">
    <citation type="journal article" date="2019" name="Int. J. Syst. Evol. Microbiol.">
        <title>The Global Catalogue of Microorganisms (GCM) 10K type strain sequencing project: providing services to taxonomists for standard genome sequencing and annotation.</title>
        <authorList>
            <consortium name="The Broad Institute Genomics Platform"/>
            <consortium name="The Broad Institute Genome Sequencing Center for Infectious Disease"/>
            <person name="Wu L."/>
            <person name="Ma J."/>
        </authorList>
    </citation>
    <scope>NUCLEOTIDE SEQUENCE [LARGE SCALE GENOMIC DNA]</scope>
    <source>
        <strain evidence="6">CGMCC 1.12990</strain>
    </source>
</reference>
<dbReference type="InterPro" id="IPR050093">
    <property type="entry name" value="ABC_SmlMolc_Importer"/>
</dbReference>
<evidence type="ECO:0000313" key="5">
    <source>
        <dbReference type="EMBL" id="GGG27944.1"/>
    </source>
</evidence>
<gene>
    <name evidence="5" type="ORF">GCM10011378_00960</name>
</gene>
<dbReference type="PROSITE" id="PS00211">
    <property type="entry name" value="ABC_TRANSPORTER_1"/>
    <property type="match status" value="1"/>
</dbReference>
<proteinExistence type="predicted"/>
<feature type="domain" description="ABC transporter" evidence="4">
    <location>
        <begin position="10"/>
        <end position="237"/>
    </location>
</feature>
<dbReference type="Pfam" id="PF00005">
    <property type="entry name" value="ABC_tran"/>
    <property type="match status" value="1"/>
</dbReference>
<dbReference type="EMBL" id="BMGS01000001">
    <property type="protein sequence ID" value="GGG27944.1"/>
    <property type="molecule type" value="Genomic_DNA"/>
</dbReference>
<evidence type="ECO:0000256" key="3">
    <source>
        <dbReference type="ARBA" id="ARBA00022840"/>
    </source>
</evidence>
<keyword evidence="6" id="KW-1185">Reference proteome</keyword>
<sequence length="338" mass="36677">MLVSAAMSLLRVSGVSLQERERFAVHEVSFTQQPFQKVAIAAETGAGKSTLLQIIAGLVQPTAGEVWLEDARVKGPAEQLMPGHPGIAYLSQQFELPKFLRVEQVLRYANKLPEAAAQRLYEVCRISHLAQRRTDQLSGGERQRIALARLLLASPKLLLLDEPFSNLDMGHKRLLKAVIQDLGDQLGITCTLISHDPLDTLSWADEILVLHEGRLVQQGRPTQVYQQPVSEYVAGLFGGYSLLTSAAAKALLATAGQPMRAGQRLLVRPEAFQVVEAGAGGVAGRVTAVRYFGSYAELDVRLVKTLVTIRVPANRLESGQPVHIALAAGGGWFLPVPS</sequence>
<dbReference type="InterPro" id="IPR013611">
    <property type="entry name" value="Transp-assoc_OB_typ2"/>
</dbReference>
<evidence type="ECO:0000259" key="4">
    <source>
        <dbReference type="PROSITE" id="PS50893"/>
    </source>
</evidence>
<dbReference type="PANTHER" id="PTHR42781:SF4">
    <property type="entry name" value="SPERMIDINE_PUTRESCINE IMPORT ATP-BINDING PROTEIN POTA"/>
    <property type="match status" value="1"/>
</dbReference>
<dbReference type="InterPro" id="IPR017871">
    <property type="entry name" value="ABC_transporter-like_CS"/>
</dbReference>
<evidence type="ECO:0000256" key="1">
    <source>
        <dbReference type="ARBA" id="ARBA00022448"/>
    </source>
</evidence>
<dbReference type="InterPro" id="IPR003593">
    <property type="entry name" value="AAA+_ATPase"/>
</dbReference>
<dbReference type="Pfam" id="PF08402">
    <property type="entry name" value="TOBE_2"/>
    <property type="match status" value="1"/>
</dbReference>
<keyword evidence="2" id="KW-0547">Nucleotide-binding</keyword>
<keyword evidence="3" id="KW-0067">ATP-binding</keyword>
<dbReference type="Proteomes" id="UP000601361">
    <property type="component" value="Unassembled WGS sequence"/>
</dbReference>